<dbReference type="InterPro" id="IPR036397">
    <property type="entry name" value="RNaseH_sf"/>
</dbReference>
<reference evidence="1 2" key="1">
    <citation type="submission" date="2019-03" db="EMBL/GenBank/DDBJ databases">
        <title>Metabolic reconstructions from genomes of highly enriched 'Candidatus Accumulibacter' and 'Candidatus Competibacter' bioreactor populations.</title>
        <authorList>
            <person name="Annavajhala M.K."/>
            <person name="Welles L."/>
            <person name="Abbas B."/>
            <person name="Sorokin D."/>
            <person name="Park H."/>
            <person name="Van Loosdrecht M."/>
            <person name="Chandran K."/>
        </authorList>
    </citation>
    <scope>NUCLEOTIDE SEQUENCE [LARGE SCALE GENOMIC DNA]</scope>
    <source>
        <strain evidence="1 2">SBR_S</strain>
    </source>
</reference>
<dbReference type="Pfam" id="PF07592">
    <property type="entry name" value="DDE_Tnp_ISAZ013"/>
    <property type="match status" value="1"/>
</dbReference>
<dbReference type="EMBL" id="SPMY01000007">
    <property type="protein sequence ID" value="NMQ26793.1"/>
    <property type="molecule type" value="Genomic_DNA"/>
</dbReference>
<protein>
    <recommendedName>
        <fullName evidence="3">Mobile element protein</fullName>
    </recommendedName>
</protein>
<accession>A0ABX1TVR2</accession>
<dbReference type="InterPro" id="IPR011518">
    <property type="entry name" value="Transposase_36"/>
</dbReference>
<name>A0ABX1TVR2_9PROT</name>
<evidence type="ECO:0000313" key="2">
    <source>
        <dbReference type="Proteomes" id="UP000749010"/>
    </source>
</evidence>
<proteinExistence type="predicted"/>
<sequence length="88" mass="10313">MVEFADHIGKSIRLLYYPPYHSKYNPVERCWGILEQHWNGAKLTDAQTMLEWAKSMTWKGVHPVVELSRTVYEKTNHRGQACHAICRV</sequence>
<evidence type="ECO:0000313" key="1">
    <source>
        <dbReference type="EMBL" id="NMQ26793.1"/>
    </source>
</evidence>
<dbReference type="Gene3D" id="3.30.420.10">
    <property type="entry name" value="Ribonuclease H-like superfamily/Ribonuclease H"/>
    <property type="match status" value="1"/>
</dbReference>
<evidence type="ECO:0008006" key="3">
    <source>
        <dbReference type="Google" id="ProtNLM"/>
    </source>
</evidence>
<dbReference type="Proteomes" id="UP000749010">
    <property type="component" value="Unassembled WGS sequence"/>
</dbReference>
<gene>
    <name evidence="1" type="ORF">E4Q23_02895</name>
</gene>
<keyword evidence="2" id="KW-1185">Reference proteome</keyword>
<organism evidence="1 2">
    <name type="scientific">Candidatus Accumulibacter phosphatis</name>
    <dbReference type="NCBI Taxonomy" id="327160"/>
    <lineage>
        <taxon>Bacteria</taxon>
        <taxon>Pseudomonadati</taxon>
        <taxon>Pseudomonadota</taxon>
        <taxon>Betaproteobacteria</taxon>
        <taxon>Candidatus Accumulibacter</taxon>
    </lineage>
</organism>
<comment type="caution">
    <text evidence="1">The sequence shown here is derived from an EMBL/GenBank/DDBJ whole genome shotgun (WGS) entry which is preliminary data.</text>
</comment>